<comment type="caution">
    <text evidence="2">Once thought to be involved in copper homeostasis, experiments in E.coli have shown this is not the case.</text>
</comment>
<comment type="subcellular location">
    <subcellularLocation>
        <location evidence="2">Cytoplasm</location>
    </subcellularLocation>
</comment>
<dbReference type="RefSeq" id="WP_107035548.1">
    <property type="nucleotide sequence ID" value="NZ_CAONGC010000001.1"/>
</dbReference>
<gene>
    <name evidence="2" type="primary">cutC</name>
    <name evidence="3" type="ORF">C5O25_04565</name>
</gene>
<dbReference type="InterPro" id="IPR036822">
    <property type="entry name" value="CutC-like_dom_sf"/>
</dbReference>
<evidence type="ECO:0000256" key="2">
    <source>
        <dbReference type="HAMAP-Rule" id="MF_00795"/>
    </source>
</evidence>
<reference evidence="4" key="1">
    <citation type="submission" date="2018-02" db="EMBL/GenBank/DDBJ databases">
        <authorList>
            <person name="Clavel T."/>
            <person name="Strowig T."/>
        </authorList>
    </citation>
    <scope>NUCLEOTIDE SEQUENCE [LARGE SCALE GENOMIC DNA]</scope>
    <source>
        <strain evidence="4">DSM 100764</strain>
    </source>
</reference>
<dbReference type="Pfam" id="PF03932">
    <property type="entry name" value="CutC"/>
    <property type="match status" value="1"/>
</dbReference>
<dbReference type="SUPFAM" id="SSF110395">
    <property type="entry name" value="CutC-like"/>
    <property type="match status" value="1"/>
</dbReference>
<dbReference type="HAMAP" id="MF_00795">
    <property type="entry name" value="CutC"/>
    <property type="match status" value="1"/>
</dbReference>
<organism evidence="3 4">
    <name type="scientific">Paramuribaculum intestinale</name>
    <dbReference type="NCBI Taxonomy" id="2094151"/>
    <lineage>
        <taxon>Bacteria</taxon>
        <taxon>Pseudomonadati</taxon>
        <taxon>Bacteroidota</taxon>
        <taxon>Bacteroidia</taxon>
        <taxon>Bacteroidales</taxon>
        <taxon>Muribaculaceae</taxon>
        <taxon>Paramuribaculum</taxon>
    </lineage>
</organism>
<dbReference type="AlphaFoldDB" id="A0A2V1J188"/>
<evidence type="ECO:0000313" key="3">
    <source>
        <dbReference type="EMBL" id="PWB08445.1"/>
    </source>
</evidence>
<keyword evidence="2" id="KW-0963">Cytoplasm</keyword>
<accession>A0A2V1J188</accession>
<comment type="caution">
    <text evidence="3">The sequence shown here is derived from an EMBL/GenBank/DDBJ whole genome shotgun (WGS) entry which is preliminary data.</text>
</comment>
<dbReference type="PANTHER" id="PTHR12598">
    <property type="entry name" value="COPPER HOMEOSTASIS PROTEIN CUTC"/>
    <property type="match status" value="1"/>
</dbReference>
<dbReference type="Gene3D" id="3.20.20.380">
    <property type="entry name" value="Copper homeostasis (CutC) domain"/>
    <property type="match status" value="1"/>
</dbReference>
<evidence type="ECO:0000313" key="4">
    <source>
        <dbReference type="Proteomes" id="UP000244925"/>
    </source>
</evidence>
<comment type="similarity">
    <text evidence="1 2">Belongs to the CutC family.</text>
</comment>
<dbReference type="PANTHER" id="PTHR12598:SF0">
    <property type="entry name" value="COPPER HOMEOSTASIS PROTEIN CUTC HOMOLOG"/>
    <property type="match status" value="1"/>
</dbReference>
<proteinExistence type="inferred from homology"/>
<dbReference type="GeneID" id="93423296"/>
<dbReference type="EMBL" id="PUBV01000006">
    <property type="protein sequence ID" value="PWB08445.1"/>
    <property type="molecule type" value="Genomic_DNA"/>
</dbReference>
<dbReference type="InterPro" id="IPR005627">
    <property type="entry name" value="CutC-like"/>
</dbReference>
<protein>
    <recommendedName>
        <fullName evidence="2">PF03932 family protein CutC</fullName>
    </recommendedName>
</protein>
<evidence type="ECO:0000256" key="1">
    <source>
        <dbReference type="ARBA" id="ARBA00007768"/>
    </source>
</evidence>
<dbReference type="FunFam" id="3.20.20.380:FF:000001">
    <property type="entry name" value="Copper homeostasis protein CutC"/>
    <property type="match status" value="1"/>
</dbReference>
<dbReference type="GO" id="GO:0005737">
    <property type="term" value="C:cytoplasm"/>
    <property type="evidence" value="ECO:0007669"/>
    <property type="project" value="UniProtKB-SubCell"/>
</dbReference>
<keyword evidence="4" id="KW-1185">Reference proteome</keyword>
<dbReference type="GO" id="GO:0005507">
    <property type="term" value="F:copper ion binding"/>
    <property type="evidence" value="ECO:0007669"/>
    <property type="project" value="TreeGrafter"/>
</dbReference>
<name>A0A2V1J188_9BACT</name>
<sequence>MTHDNTTHRNLLEVCAGDIESVYAASRGEAQRVELCSALADGGITPSTGFIRQAVRVPGMKVHVLIRPRGGDFLYTPEEVASMTDDIVAAREAGAHGVVIGALTPDGDIDMDACRQMMEAASGMNVTFHRAFDLCRDPFEALDHIIALGCNRLLTSGQAASALDGAPMLRQLVDRAAGRLVVLAGGGVCPQNAAEIIRLSGTCEIHASARHTIASHMIYRKPGVSMGAPGTDEYSRKTTSAEIVAEIIKAINP</sequence>
<dbReference type="Proteomes" id="UP000244925">
    <property type="component" value="Unassembled WGS sequence"/>
</dbReference>